<gene>
    <name evidence="2" type="ORF">HHH54_10605</name>
</gene>
<keyword evidence="1" id="KW-1133">Transmembrane helix</keyword>
<organism evidence="2 3">
    <name type="scientific">Staphylococcus canis</name>
    <dbReference type="NCBI Taxonomy" id="2724942"/>
    <lineage>
        <taxon>Bacteria</taxon>
        <taxon>Bacillati</taxon>
        <taxon>Bacillota</taxon>
        <taxon>Bacilli</taxon>
        <taxon>Bacillales</taxon>
        <taxon>Staphylococcaceae</taxon>
        <taxon>Staphylococcus</taxon>
    </lineage>
</organism>
<keyword evidence="1" id="KW-0812">Transmembrane</keyword>
<feature type="transmembrane region" description="Helical" evidence="1">
    <location>
        <begin position="6"/>
        <end position="25"/>
    </location>
</feature>
<dbReference type="RefSeq" id="WP_198618769.1">
    <property type="nucleotide sequence ID" value="NZ_JABANU010000041.1"/>
</dbReference>
<dbReference type="Proteomes" id="UP000751852">
    <property type="component" value="Unassembled WGS sequence"/>
</dbReference>
<comment type="caution">
    <text evidence="2">The sequence shown here is derived from an EMBL/GenBank/DDBJ whole genome shotgun (WGS) entry which is preliminary data.</text>
</comment>
<proteinExistence type="predicted"/>
<evidence type="ECO:0000256" key="1">
    <source>
        <dbReference type="SAM" id="Phobius"/>
    </source>
</evidence>
<name>A0ABS0TE34_9STAP</name>
<dbReference type="EMBL" id="JABANU010000041">
    <property type="protein sequence ID" value="MBI5976003.1"/>
    <property type="molecule type" value="Genomic_DNA"/>
</dbReference>
<accession>A0ABS0TE34</accession>
<evidence type="ECO:0000313" key="2">
    <source>
        <dbReference type="EMBL" id="MBI5976003.1"/>
    </source>
</evidence>
<keyword evidence="3" id="KW-1185">Reference proteome</keyword>
<keyword evidence="1" id="KW-0472">Membrane</keyword>
<sequence>MIEKLLNWLIPVFVFIIILAAQYFISYYKDKNWSFFNSSTIFINFSNITFIENNIIWQFYYILNSWDVFLLEQGYRGQKNRNKDD</sequence>
<reference evidence="2 3" key="1">
    <citation type="submission" date="2020-04" db="EMBL/GenBank/DDBJ databases">
        <title>Staphylococcus species from domestic dog.</title>
        <authorList>
            <person name="Paterson G.K."/>
        </authorList>
    </citation>
    <scope>NUCLEOTIDE SEQUENCE [LARGE SCALE GENOMIC DNA]</scope>
    <source>
        <strain evidence="2 3">H16/1A</strain>
    </source>
</reference>
<protein>
    <submittedName>
        <fullName evidence="2">Uncharacterized protein</fullName>
    </submittedName>
</protein>
<evidence type="ECO:0000313" key="3">
    <source>
        <dbReference type="Proteomes" id="UP000751852"/>
    </source>
</evidence>